<accession>A0A1H7T6L6</accession>
<dbReference type="InterPro" id="IPR011050">
    <property type="entry name" value="Pectin_lyase_fold/virulence"/>
</dbReference>
<gene>
    <name evidence="2" type="ORF">SAMN05421740_110125</name>
</gene>
<proteinExistence type="predicted"/>
<protein>
    <recommendedName>
        <fullName evidence="4">Right handed beta helix region</fullName>
    </recommendedName>
</protein>
<dbReference type="Proteomes" id="UP000198916">
    <property type="component" value="Unassembled WGS sequence"/>
</dbReference>
<evidence type="ECO:0000256" key="1">
    <source>
        <dbReference type="SAM" id="SignalP"/>
    </source>
</evidence>
<keyword evidence="1" id="KW-0732">Signal</keyword>
<keyword evidence="3" id="KW-1185">Reference proteome</keyword>
<dbReference type="InterPro" id="IPR012334">
    <property type="entry name" value="Pectin_lyas_fold"/>
</dbReference>
<dbReference type="AlphaFoldDB" id="A0A1H7T6L6"/>
<dbReference type="Gene3D" id="2.160.20.10">
    <property type="entry name" value="Single-stranded right-handed beta-helix, Pectin lyase-like"/>
    <property type="match status" value="2"/>
</dbReference>
<evidence type="ECO:0008006" key="4">
    <source>
        <dbReference type="Google" id="ProtNLM"/>
    </source>
</evidence>
<organism evidence="2 3">
    <name type="scientific">Parapedobacter koreensis</name>
    <dbReference type="NCBI Taxonomy" id="332977"/>
    <lineage>
        <taxon>Bacteria</taxon>
        <taxon>Pseudomonadati</taxon>
        <taxon>Bacteroidota</taxon>
        <taxon>Sphingobacteriia</taxon>
        <taxon>Sphingobacteriales</taxon>
        <taxon>Sphingobacteriaceae</taxon>
        <taxon>Parapedobacter</taxon>
    </lineage>
</organism>
<feature type="signal peptide" evidence="1">
    <location>
        <begin position="1"/>
        <end position="19"/>
    </location>
</feature>
<name>A0A1H7T6L6_9SPHI</name>
<dbReference type="EMBL" id="FNZR01000010">
    <property type="protein sequence ID" value="SEL80542.1"/>
    <property type="molecule type" value="Genomic_DNA"/>
</dbReference>
<reference evidence="3" key="1">
    <citation type="submission" date="2016-10" db="EMBL/GenBank/DDBJ databases">
        <authorList>
            <person name="Varghese N."/>
            <person name="Submissions S."/>
        </authorList>
    </citation>
    <scope>NUCLEOTIDE SEQUENCE [LARGE SCALE GENOMIC DNA]</scope>
    <source>
        <strain evidence="3">Jip14</strain>
    </source>
</reference>
<evidence type="ECO:0000313" key="3">
    <source>
        <dbReference type="Proteomes" id="UP000198916"/>
    </source>
</evidence>
<dbReference type="STRING" id="332977.SAMN05421740_110125"/>
<sequence>MIKQLFLSLILVVYIAALNGQSVQSASSVISIGRNGKIASKNWAANGEKEAINIVPDYSYAGYKGGGVAIPDVPVKITLSPGKGDQTKIIQNAIDKISKLPLDKNGFRGKVLLRKGTYNINGTLSIRNEGVVLAGEGQGENGTVLKATKKSKQTLISIGGNSKISPISNTEQNIIDDFVGVGASSFSIQSAKGLKLGDTILIEKTPNAAWFKVIGMTQYGWTPTAYRIKHERIITGINGNELSLNIPVVDAIYKKYGSGIVYKANITRVVANCGVESLRLISDYASETDENHGWEAVKIGGAEHCWIRKITAQYFGQSCVTILNGASFITVEDCAMLDPKSRAVGGNRYSFNIVNGSFNLIQRCYTRSGRHDFVTGSRVAGPNVFLDCYAENGRADTGPHQRWATGILFDNVFANSIRVINAKSNGTGHGWTGAQIMLWNCEGNKLEVQIPPTAMNWNINTNSAIAESNTLFGKIINVVFNSATQQPRSLYVKQLEDRLGATAVNNVTTPEQRRGNLFNILKQWKGG</sequence>
<dbReference type="RefSeq" id="WP_090608390.1">
    <property type="nucleotide sequence ID" value="NZ_FNZR01000010.1"/>
</dbReference>
<dbReference type="OrthoDB" id="5488826at2"/>
<dbReference type="SUPFAM" id="SSF51126">
    <property type="entry name" value="Pectin lyase-like"/>
    <property type="match status" value="1"/>
</dbReference>
<feature type="chain" id="PRO_5011634208" description="Right handed beta helix region" evidence="1">
    <location>
        <begin position="20"/>
        <end position="527"/>
    </location>
</feature>
<evidence type="ECO:0000313" key="2">
    <source>
        <dbReference type="EMBL" id="SEL80542.1"/>
    </source>
</evidence>